<protein>
    <submittedName>
        <fullName evidence="1">Uncharacterized protein</fullName>
    </submittedName>
</protein>
<dbReference type="EMBL" id="BMMF01000018">
    <property type="protein sequence ID" value="GGK53922.1"/>
    <property type="molecule type" value="Genomic_DNA"/>
</dbReference>
<organism evidence="1 2">
    <name type="scientific">Salinarimonas ramus</name>
    <dbReference type="NCBI Taxonomy" id="690164"/>
    <lineage>
        <taxon>Bacteria</taxon>
        <taxon>Pseudomonadati</taxon>
        <taxon>Pseudomonadota</taxon>
        <taxon>Alphaproteobacteria</taxon>
        <taxon>Hyphomicrobiales</taxon>
        <taxon>Salinarimonadaceae</taxon>
        <taxon>Salinarimonas</taxon>
    </lineage>
</organism>
<accession>A0A917QJP8</accession>
<dbReference type="AlphaFoldDB" id="A0A917QJP8"/>
<proteinExistence type="predicted"/>
<gene>
    <name evidence="1" type="ORF">GCM10011322_45920</name>
</gene>
<comment type="caution">
    <text evidence="1">The sequence shown here is derived from an EMBL/GenBank/DDBJ whole genome shotgun (WGS) entry which is preliminary data.</text>
</comment>
<sequence>MRAPISPPPAMKAGTASRVRAGRVIAGLRVSCAASHVSLAGSPYVKDATHASGRAARVRKRACGASSTAGPSGVVSQFEFSLDGGAGAPVCDKIVQWWANVHA</sequence>
<reference evidence="1 2" key="1">
    <citation type="journal article" date="2014" name="Int. J. Syst. Evol. Microbiol.">
        <title>Complete genome sequence of Corynebacterium casei LMG S-19264T (=DSM 44701T), isolated from a smear-ripened cheese.</title>
        <authorList>
            <consortium name="US DOE Joint Genome Institute (JGI-PGF)"/>
            <person name="Walter F."/>
            <person name="Albersmeier A."/>
            <person name="Kalinowski J."/>
            <person name="Ruckert C."/>
        </authorList>
    </citation>
    <scope>NUCLEOTIDE SEQUENCE [LARGE SCALE GENOMIC DNA]</scope>
    <source>
        <strain evidence="1 2">CGMCC 1.9161</strain>
    </source>
</reference>
<evidence type="ECO:0000313" key="1">
    <source>
        <dbReference type="EMBL" id="GGK53922.1"/>
    </source>
</evidence>
<keyword evidence="2" id="KW-1185">Reference proteome</keyword>
<evidence type="ECO:0000313" key="2">
    <source>
        <dbReference type="Proteomes" id="UP000600449"/>
    </source>
</evidence>
<dbReference type="Proteomes" id="UP000600449">
    <property type="component" value="Unassembled WGS sequence"/>
</dbReference>
<name>A0A917QJP8_9HYPH</name>